<dbReference type="Pfam" id="PF05949">
    <property type="entry name" value="DUF881"/>
    <property type="match status" value="1"/>
</dbReference>
<evidence type="ECO:0000256" key="1">
    <source>
        <dbReference type="ARBA" id="ARBA00009108"/>
    </source>
</evidence>
<dbReference type="PANTHER" id="PTHR37313">
    <property type="entry name" value="UPF0749 PROTEIN RV1825"/>
    <property type="match status" value="1"/>
</dbReference>
<keyword evidence="5" id="KW-1185">Reference proteome</keyword>
<evidence type="ECO:0000256" key="2">
    <source>
        <dbReference type="SAM" id="Coils"/>
    </source>
</evidence>
<dbReference type="InterPro" id="IPR010273">
    <property type="entry name" value="DUF881"/>
</dbReference>
<reference evidence="5" key="1">
    <citation type="submission" date="2016-10" db="EMBL/GenBank/DDBJ databases">
        <authorList>
            <person name="Varghese N."/>
            <person name="Submissions S."/>
        </authorList>
    </citation>
    <scope>NUCLEOTIDE SEQUENCE [LARGE SCALE GENOMIC DNA]</scope>
    <source>
        <strain evidence="5">DSM 22127</strain>
    </source>
</reference>
<dbReference type="Gene3D" id="3.30.70.1880">
    <property type="entry name" value="Protein of unknown function DUF881"/>
    <property type="match status" value="1"/>
</dbReference>
<comment type="similarity">
    <text evidence="1">Belongs to the UPF0749 family.</text>
</comment>
<dbReference type="STRING" id="642780.SAMN04488570_0972"/>
<organism evidence="4 5">
    <name type="scientific">Nocardioides scoriae</name>
    <dbReference type="NCBI Taxonomy" id="642780"/>
    <lineage>
        <taxon>Bacteria</taxon>
        <taxon>Bacillati</taxon>
        <taxon>Actinomycetota</taxon>
        <taxon>Actinomycetes</taxon>
        <taxon>Propionibacteriales</taxon>
        <taxon>Nocardioidaceae</taxon>
        <taxon>Nocardioides</taxon>
    </lineage>
</organism>
<accession>A0A1H1NVE3</accession>
<feature type="region of interest" description="Disordered" evidence="3">
    <location>
        <begin position="1"/>
        <end position="21"/>
    </location>
</feature>
<sequence>MPDEPDRPDQPDAPVEPAPDTGLARLRRSLRTPSRGQAVAGVLVGVLGFAAVTQVRLAGQDDTYAGLREAELVQALNGLQSASRRAERDIATLEATRARLNDSTERRSTALEQARTELDTLGVLAGTVPASGPGVRITFSDPRDQLGLNSMLDGIEELRNAGVEAMQVNGQVRVIAQTSFEDDATRGIRVDGVLLRSPYVIEAIGNPDTLSGALSFSGGFIEDVEDEGGTVDVEKLDRVEVTVTRSATAPRYAEPVPGQ</sequence>
<dbReference type="RefSeq" id="WP_091726714.1">
    <property type="nucleotide sequence ID" value="NZ_LT629757.1"/>
</dbReference>
<gene>
    <name evidence="4" type="ORF">SAMN04488570_0972</name>
</gene>
<evidence type="ECO:0000313" key="5">
    <source>
        <dbReference type="Proteomes" id="UP000198859"/>
    </source>
</evidence>
<feature type="compositionally biased region" description="Basic and acidic residues" evidence="3">
    <location>
        <begin position="1"/>
        <end position="10"/>
    </location>
</feature>
<dbReference type="OrthoDB" id="3211287at2"/>
<protein>
    <submittedName>
        <fullName evidence="4">Uncharacterized conserved protein YlxW, UPF0749 family</fullName>
    </submittedName>
</protein>
<name>A0A1H1NVE3_9ACTN</name>
<dbReference type="PANTHER" id="PTHR37313:SF2">
    <property type="entry name" value="UPF0749 PROTEIN YLXX"/>
    <property type="match status" value="1"/>
</dbReference>
<dbReference type="Proteomes" id="UP000198859">
    <property type="component" value="Chromosome I"/>
</dbReference>
<dbReference type="GO" id="GO:0005886">
    <property type="term" value="C:plasma membrane"/>
    <property type="evidence" value="ECO:0007669"/>
    <property type="project" value="TreeGrafter"/>
</dbReference>
<feature type="coiled-coil region" evidence="2">
    <location>
        <begin position="76"/>
        <end position="103"/>
    </location>
</feature>
<evidence type="ECO:0000256" key="3">
    <source>
        <dbReference type="SAM" id="MobiDB-lite"/>
    </source>
</evidence>
<proteinExistence type="inferred from homology"/>
<dbReference type="AlphaFoldDB" id="A0A1H1NVE3"/>
<dbReference type="EMBL" id="LT629757">
    <property type="protein sequence ID" value="SDS02770.1"/>
    <property type="molecule type" value="Genomic_DNA"/>
</dbReference>
<keyword evidence="2" id="KW-0175">Coiled coil</keyword>
<evidence type="ECO:0000313" key="4">
    <source>
        <dbReference type="EMBL" id="SDS02770.1"/>
    </source>
</evidence>